<proteinExistence type="predicted"/>
<comment type="caution">
    <text evidence="1">The sequence shown here is derived from an EMBL/GenBank/DDBJ whole genome shotgun (WGS) entry which is preliminary data.</text>
</comment>
<evidence type="ECO:0000313" key="2">
    <source>
        <dbReference type="Proteomes" id="UP001337655"/>
    </source>
</evidence>
<dbReference type="AlphaFoldDB" id="A0AAV9P0N7"/>
<evidence type="ECO:0000313" key="1">
    <source>
        <dbReference type="EMBL" id="KAK5165732.1"/>
    </source>
</evidence>
<accession>A0AAV9P0N7</accession>
<dbReference type="EMBL" id="JAVRRT010000015">
    <property type="protein sequence ID" value="KAK5165732.1"/>
    <property type="molecule type" value="Genomic_DNA"/>
</dbReference>
<reference evidence="1 2" key="1">
    <citation type="submission" date="2023-08" db="EMBL/GenBank/DDBJ databases">
        <title>Black Yeasts Isolated from many extreme environments.</title>
        <authorList>
            <person name="Coleine C."/>
            <person name="Stajich J.E."/>
            <person name="Selbmann L."/>
        </authorList>
    </citation>
    <scope>NUCLEOTIDE SEQUENCE [LARGE SCALE GENOMIC DNA]</scope>
    <source>
        <strain evidence="1 2">CCFEE 5935</strain>
    </source>
</reference>
<gene>
    <name evidence="1" type="ORF">LTR77_008655</name>
</gene>
<sequence>MLHTKNSVWQEGDLAGLTNPAAVDKELPGTRWEGAAYDARRSKFLAKNAGMDFAGRNVDNYVYFALWHYMKNRWDIDAISPPGEWKNYPTGHSAGYTDYRNGITTLPEDAYVAQINQTLIDNGGFVTYGGNDCDVDSDCDEFVYRTSSRPATVKSCAMVLLDYAWSLFHFMGSPSIHGFLVCFHNREMAKERDENARLSEE</sequence>
<organism evidence="1 2">
    <name type="scientific">Saxophila tyrrhenica</name>
    <dbReference type="NCBI Taxonomy" id="1690608"/>
    <lineage>
        <taxon>Eukaryota</taxon>
        <taxon>Fungi</taxon>
        <taxon>Dikarya</taxon>
        <taxon>Ascomycota</taxon>
        <taxon>Pezizomycotina</taxon>
        <taxon>Dothideomycetes</taxon>
        <taxon>Dothideomycetidae</taxon>
        <taxon>Mycosphaerellales</taxon>
        <taxon>Extremaceae</taxon>
        <taxon>Saxophila</taxon>
    </lineage>
</organism>
<keyword evidence="2" id="KW-1185">Reference proteome</keyword>
<protein>
    <submittedName>
        <fullName evidence="1">Uncharacterized protein</fullName>
    </submittedName>
</protein>
<dbReference type="RefSeq" id="XP_064655744.1">
    <property type="nucleotide sequence ID" value="XM_064805885.1"/>
</dbReference>
<name>A0AAV9P0N7_9PEZI</name>
<dbReference type="Proteomes" id="UP001337655">
    <property type="component" value="Unassembled WGS sequence"/>
</dbReference>
<dbReference type="GeneID" id="89929987"/>